<name>A0A0A9AF90_ARUDO</name>
<protein>
    <submittedName>
        <fullName evidence="1">Uncharacterized protein</fullName>
    </submittedName>
</protein>
<reference evidence="1" key="1">
    <citation type="submission" date="2014-09" db="EMBL/GenBank/DDBJ databases">
        <authorList>
            <person name="Magalhaes I.L.F."/>
            <person name="Oliveira U."/>
            <person name="Santos F.R."/>
            <person name="Vidigal T.H.D.A."/>
            <person name="Brescovit A.D."/>
            <person name="Santos A.J."/>
        </authorList>
    </citation>
    <scope>NUCLEOTIDE SEQUENCE</scope>
    <source>
        <tissue evidence="1">Shoot tissue taken approximately 20 cm above the soil surface</tissue>
    </source>
</reference>
<sequence length="46" mass="5506">MEQSPTNVNEMEIFYYGSYHYMPFQGHTLDINQHVHDSQWALQCSK</sequence>
<evidence type="ECO:0000313" key="1">
    <source>
        <dbReference type="EMBL" id="JAD48563.1"/>
    </source>
</evidence>
<reference evidence="1" key="2">
    <citation type="journal article" date="2015" name="Data Brief">
        <title>Shoot transcriptome of the giant reed, Arundo donax.</title>
        <authorList>
            <person name="Barrero R.A."/>
            <person name="Guerrero F.D."/>
            <person name="Moolhuijzen P."/>
            <person name="Goolsby J.A."/>
            <person name="Tidwell J."/>
            <person name="Bellgard S.E."/>
            <person name="Bellgard M.I."/>
        </authorList>
    </citation>
    <scope>NUCLEOTIDE SEQUENCE</scope>
    <source>
        <tissue evidence="1">Shoot tissue taken approximately 20 cm above the soil surface</tissue>
    </source>
</reference>
<dbReference type="EMBL" id="GBRH01249332">
    <property type="protein sequence ID" value="JAD48563.1"/>
    <property type="molecule type" value="Transcribed_RNA"/>
</dbReference>
<accession>A0A0A9AF90</accession>
<organism evidence="1">
    <name type="scientific">Arundo donax</name>
    <name type="common">Giant reed</name>
    <name type="synonym">Donax arundinaceus</name>
    <dbReference type="NCBI Taxonomy" id="35708"/>
    <lineage>
        <taxon>Eukaryota</taxon>
        <taxon>Viridiplantae</taxon>
        <taxon>Streptophyta</taxon>
        <taxon>Embryophyta</taxon>
        <taxon>Tracheophyta</taxon>
        <taxon>Spermatophyta</taxon>
        <taxon>Magnoliopsida</taxon>
        <taxon>Liliopsida</taxon>
        <taxon>Poales</taxon>
        <taxon>Poaceae</taxon>
        <taxon>PACMAD clade</taxon>
        <taxon>Arundinoideae</taxon>
        <taxon>Arundineae</taxon>
        <taxon>Arundo</taxon>
    </lineage>
</organism>
<dbReference type="AlphaFoldDB" id="A0A0A9AF90"/>
<proteinExistence type="predicted"/>